<accession>A0A0C3D4L5</accession>
<gene>
    <name evidence="5" type="ORF">OIDMADRAFT_141839</name>
</gene>
<feature type="domain" description="DUF7137" evidence="4">
    <location>
        <begin position="129"/>
        <end position="265"/>
    </location>
</feature>
<name>A0A0C3D4L5_OIDMZ</name>
<dbReference type="STRING" id="913774.A0A0C3D4L5"/>
<dbReference type="OrthoDB" id="2435509at2759"/>
<feature type="chain" id="PRO_5002163252" description="DUF7137 domain-containing protein" evidence="3">
    <location>
        <begin position="24"/>
        <end position="303"/>
    </location>
</feature>
<feature type="region of interest" description="Disordered" evidence="1">
    <location>
        <begin position="101"/>
        <end position="124"/>
    </location>
</feature>
<keyword evidence="2" id="KW-0812">Transmembrane</keyword>
<dbReference type="AlphaFoldDB" id="A0A0C3D4L5"/>
<feature type="compositionally biased region" description="Low complexity" evidence="1">
    <location>
        <begin position="106"/>
        <end position="124"/>
    </location>
</feature>
<reference evidence="6" key="2">
    <citation type="submission" date="2015-01" db="EMBL/GenBank/DDBJ databases">
        <title>Evolutionary Origins and Diversification of the Mycorrhizal Mutualists.</title>
        <authorList>
            <consortium name="DOE Joint Genome Institute"/>
            <consortium name="Mycorrhizal Genomics Consortium"/>
            <person name="Kohler A."/>
            <person name="Kuo A."/>
            <person name="Nagy L.G."/>
            <person name="Floudas D."/>
            <person name="Copeland A."/>
            <person name="Barry K.W."/>
            <person name="Cichocki N."/>
            <person name="Veneault-Fourrey C."/>
            <person name="LaButti K."/>
            <person name="Lindquist E.A."/>
            <person name="Lipzen A."/>
            <person name="Lundell T."/>
            <person name="Morin E."/>
            <person name="Murat C."/>
            <person name="Riley R."/>
            <person name="Ohm R."/>
            <person name="Sun H."/>
            <person name="Tunlid A."/>
            <person name="Henrissat B."/>
            <person name="Grigoriev I.V."/>
            <person name="Hibbett D.S."/>
            <person name="Martin F."/>
        </authorList>
    </citation>
    <scope>NUCLEOTIDE SEQUENCE [LARGE SCALE GENOMIC DNA]</scope>
    <source>
        <strain evidence="6">Zn</strain>
    </source>
</reference>
<protein>
    <recommendedName>
        <fullName evidence="4">DUF7137 domain-containing protein</fullName>
    </recommendedName>
</protein>
<evidence type="ECO:0000256" key="2">
    <source>
        <dbReference type="SAM" id="Phobius"/>
    </source>
</evidence>
<feature type="signal peptide" evidence="3">
    <location>
        <begin position="1"/>
        <end position="23"/>
    </location>
</feature>
<evidence type="ECO:0000313" key="6">
    <source>
        <dbReference type="Proteomes" id="UP000054321"/>
    </source>
</evidence>
<keyword evidence="6" id="KW-1185">Reference proteome</keyword>
<organism evidence="5 6">
    <name type="scientific">Oidiodendron maius (strain Zn)</name>
    <dbReference type="NCBI Taxonomy" id="913774"/>
    <lineage>
        <taxon>Eukaryota</taxon>
        <taxon>Fungi</taxon>
        <taxon>Dikarya</taxon>
        <taxon>Ascomycota</taxon>
        <taxon>Pezizomycotina</taxon>
        <taxon>Leotiomycetes</taxon>
        <taxon>Leotiomycetes incertae sedis</taxon>
        <taxon>Myxotrichaceae</taxon>
        <taxon>Oidiodendron</taxon>
    </lineage>
</organism>
<dbReference type="PANTHER" id="PTHR42028">
    <property type="entry name" value="CHROMOSOME 1, WHOLE GENOME SHOTGUN SEQUENCE"/>
    <property type="match status" value="1"/>
</dbReference>
<evidence type="ECO:0000313" key="5">
    <source>
        <dbReference type="EMBL" id="KIN06224.1"/>
    </source>
</evidence>
<reference evidence="5 6" key="1">
    <citation type="submission" date="2014-04" db="EMBL/GenBank/DDBJ databases">
        <authorList>
            <consortium name="DOE Joint Genome Institute"/>
            <person name="Kuo A."/>
            <person name="Martino E."/>
            <person name="Perotto S."/>
            <person name="Kohler A."/>
            <person name="Nagy L.G."/>
            <person name="Floudas D."/>
            <person name="Copeland A."/>
            <person name="Barry K.W."/>
            <person name="Cichocki N."/>
            <person name="Veneault-Fourrey C."/>
            <person name="LaButti K."/>
            <person name="Lindquist E.A."/>
            <person name="Lipzen A."/>
            <person name="Lundell T."/>
            <person name="Morin E."/>
            <person name="Murat C."/>
            <person name="Sun H."/>
            <person name="Tunlid A."/>
            <person name="Henrissat B."/>
            <person name="Grigoriev I.V."/>
            <person name="Hibbett D.S."/>
            <person name="Martin F."/>
            <person name="Nordberg H.P."/>
            <person name="Cantor M.N."/>
            <person name="Hua S.X."/>
        </authorList>
    </citation>
    <scope>NUCLEOTIDE SEQUENCE [LARGE SCALE GENOMIC DNA]</scope>
    <source>
        <strain evidence="5 6">Zn</strain>
    </source>
</reference>
<dbReference type="Pfam" id="PF23585">
    <property type="entry name" value="DUF7137"/>
    <property type="match status" value="1"/>
</dbReference>
<sequence length="303" mass="32456">MMGRRSLRLFSILLLFLSTFVAAWPWPRWLPEIDALVVRDQSSTSASQTQSNTSPTGSQSNSQSGSQTQSSSSTKQQTSSYSVETDVKTIVSGGHTFTTTEYQTITPAPATTTSGGSSGASSPTFDPSLPAGAITLITPAVISGPQYYKVGDNVTFVFGYTNVLATPTAVDILATCTANQQMYTMATNHKVSNSTGTMIWDTGEYQATALSDPLLTETYTLIIYDAASSISATAQAGYLAVYDQYTFGMYTPQPYTPLGQFQCATCSGAMSDMERMALTTALGMSMITILSFTWFVCGWGVIW</sequence>
<feature type="region of interest" description="Disordered" evidence="1">
    <location>
        <begin position="43"/>
        <end position="80"/>
    </location>
</feature>
<dbReference type="InterPro" id="IPR055561">
    <property type="entry name" value="DUF7137"/>
</dbReference>
<keyword evidence="3" id="KW-0732">Signal</keyword>
<evidence type="ECO:0000256" key="1">
    <source>
        <dbReference type="SAM" id="MobiDB-lite"/>
    </source>
</evidence>
<dbReference type="PANTHER" id="PTHR42028:SF1">
    <property type="entry name" value="YALI0E30657P"/>
    <property type="match status" value="1"/>
</dbReference>
<feature type="transmembrane region" description="Helical" evidence="2">
    <location>
        <begin position="276"/>
        <end position="302"/>
    </location>
</feature>
<keyword evidence="2" id="KW-0472">Membrane</keyword>
<evidence type="ECO:0000256" key="3">
    <source>
        <dbReference type="SAM" id="SignalP"/>
    </source>
</evidence>
<dbReference type="Proteomes" id="UP000054321">
    <property type="component" value="Unassembled WGS sequence"/>
</dbReference>
<evidence type="ECO:0000259" key="4">
    <source>
        <dbReference type="Pfam" id="PF23585"/>
    </source>
</evidence>
<dbReference type="InParanoid" id="A0A0C3D4L5"/>
<proteinExistence type="predicted"/>
<keyword evidence="2" id="KW-1133">Transmembrane helix</keyword>
<dbReference type="HOGENOM" id="CLU_058864_0_0_1"/>
<dbReference type="EMBL" id="KN832871">
    <property type="protein sequence ID" value="KIN06224.1"/>
    <property type="molecule type" value="Genomic_DNA"/>
</dbReference>